<accession>A0ABR9GA21</accession>
<dbReference type="Gene3D" id="3.40.710.10">
    <property type="entry name" value="DD-peptidase/beta-lactamase superfamily"/>
    <property type="match status" value="1"/>
</dbReference>
<proteinExistence type="predicted"/>
<evidence type="ECO:0000313" key="7">
    <source>
        <dbReference type="Proteomes" id="UP000651010"/>
    </source>
</evidence>
<feature type="signal peptide" evidence="4">
    <location>
        <begin position="1"/>
        <end position="23"/>
    </location>
</feature>
<dbReference type="RefSeq" id="WP_192555763.1">
    <property type="nucleotide sequence ID" value="NZ_JACZZA010000006.1"/>
</dbReference>
<organism evidence="6 7">
    <name type="scientific">Dyella acidiphila</name>
    <dbReference type="NCBI Taxonomy" id="2775866"/>
    <lineage>
        <taxon>Bacteria</taxon>
        <taxon>Pseudomonadati</taxon>
        <taxon>Pseudomonadota</taxon>
        <taxon>Gammaproteobacteria</taxon>
        <taxon>Lysobacterales</taxon>
        <taxon>Rhodanobacteraceae</taxon>
        <taxon>Dyella</taxon>
    </lineage>
</organism>
<feature type="repeat" description="TPR" evidence="3">
    <location>
        <begin position="469"/>
        <end position="502"/>
    </location>
</feature>
<keyword evidence="1" id="KW-0677">Repeat</keyword>
<evidence type="ECO:0000259" key="5">
    <source>
        <dbReference type="Pfam" id="PF00144"/>
    </source>
</evidence>
<dbReference type="PROSITE" id="PS50293">
    <property type="entry name" value="TPR_REGION"/>
    <property type="match status" value="1"/>
</dbReference>
<evidence type="ECO:0000256" key="1">
    <source>
        <dbReference type="ARBA" id="ARBA00022737"/>
    </source>
</evidence>
<name>A0ABR9GA21_9GAMM</name>
<reference evidence="6 7" key="1">
    <citation type="submission" date="2020-09" db="EMBL/GenBank/DDBJ databases">
        <title>Dyella sp. 7MK23 isolated from forest soil.</title>
        <authorList>
            <person name="Fu J."/>
        </authorList>
    </citation>
    <scope>NUCLEOTIDE SEQUENCE [LARGE SCALE GENOMIC DNA]</scope>
    <source>
        <strain evidence="6 7">7MK23</strain>
    </source>
</reference>
<dbReference type="InterPro" id="IPR001466">
    <property type="entry name" value="Beta-lactam-related"/>
</dbReference>
<dbReference type="Gene3D" id="1.25.40.10">
    <property type="entry name" value="Tetratricopeptide repeat domain"/>
    <property type="match status" value="1"/>
</dbReference>
<protein>
    <submittedName>
        <fullName evidence="6">Class A beta-lactamase-related serine hydrolase</fullName>
    </submittedName>
</protein>
<evidence type="ECO:0000313" key="6">
    <source>
        <dbReference type="EMBL" id="MBE1160901.1"/>
    </source>
</evidence>
<feature type="chain" id="PRO_5046029840" evidence="4">
    <location>
        <begin position="24"/>
        <end position="514"/>
    </location>
</feature>
<dbReference type="InterPro" id="IPR011990">
    <property type="entry name" value="TPR-like_helical_dom_sf"/>
</dbReference>
<evidence type="ECO:0000256" key="2">
    <source>
        <dbReference type="ARBA" id="ARBA00022803"/>
    </source>
</evidence>
<dbReference type="SUPFAM" id="SSF56601">
    <property type="entry name" value="beta-lactamase/transpeptidase-like"/>
    <property type="match status" value="1"/>
</dbReference>
<dbReference type="InterPro" id="IPR050491">
    <property type="entry name" value="AmpC-like"/>
</dbReference>
<dbReference type="GO" id="GO:0016787">
    <property type="term" value="F:hydrolase activity"/>
    <property type="evidence" value="ECO:0007669"/>
    <property type="project" value="UniProtKB-KW"/>
</dbReference>
<evidence type="ECO:0000256" key="3">
    <source>
        <dbReference type="PROSITE-ProRule" id="PRU00339"/>
    </source>
</evidence>
<comment type="caution">
    <text evidence="6">The sequence shown here is derived from an EMBL/GenBank/DDBJ whole genome shotgun (WGS) entry which is preliminary data.</text>
</comment>
<dbReference type="InterPro" id="IPR012338">
    <property type="entry name" value="Beta-lactam/transpept-like"/>
</dbReference>
<dbReference type="InterPro" id="IPR013105">
    <property type="entry name" value="TPR_2"/>
</dbReference>
<feature type="domain" description="Beta-lactamase-related" evidence="5">
    <location>
        <begin position="54"/>
        <end position="375"/>
    </location>
</feature>
<sequence>MPHRRKIALATLLLTLCAGTSQAAPPATPLTLQSVVLTLPAETGKPPLTFTLGDLMRIYKVPGVSIAYVENNQLAWAKGYGITAPGSTAPVTTGTLFQAASISKPVTAAGGLWLVEHGKLNLDSDVNQTLKSWKVPENTYTAKAKVTLRGLMSHNAGLNVHGFAGYAQGTPIPTTEQTLDGVAPANNPPIRVTTVPGTECIYSGGGVTIEGLLIKEASGQRFEDFMREHVLLPAGMTSSSFDQNLPPALAARAASGTHADGTMVPGKWHIYPELAPDGLWTTPSDLARFGIEIAKSREGQANHILSTAMTREMLKPQCHDTPGDAGGVGLGFGVGYHGYPGQFRHNGANDGFESYLFMDADRGWGVALMGNSDAFQSIYPYVAETLAQAHGWPYPSKGMPLSDKLTLIGAKFGVQAALASYEQARKSGVEEANSSVPLNALGYQLLGDGKTDDAIRVLQRNTVLFAKDGNTYDSLGEAYAKAGKKDLAIRNYQKSLELDPKNDNARVQLKKLGN</sequence>
<keyword evidence="6" id="KW-0378">Hydrolase</keyword>
<dbReference type="Pfam" id="PF00144">
    <property type="entry name" value="Beta-lactamase"/>
    <property type="match status" value="1"/>
</dbReference>
<keyword evidence="7" id="KW-1185">Reference proteome</keyword>
<dbReference type="PANTHER" id="PTHR46825">
    <property type="entry name" value="D-ALANYL-D-ALANINE-CARBOXYPEPTIDASE/ENDOPEPTIDASE AMPH"/>
    <property type="match status" value="1"/>
</dbReference>
<gene>
    <name evidence="6" type="ORF">IGX34_10910</name>
</gene>
<dbReference type="SUPFAM" id="SSF48452">
    <property type="entry name" value="TPR-like"/>
    <property type="match status" value="1"/>
</dbReference>
<keyword evidence="2 3" id="KW-0802">TPR repeat</keyword>
<dbReference type="PROSITE" id="PS50005">
    <property type="entry name" value="TPR"/>
    <property type="match status" value="1"/>
</dbReference>
<evidence type="ECO:0000256" key="4">
    <source>
        <dbReference type="SAM" id="SignalP"/>
    </source>
</evidence>
<dbReference type="EMBL" id="JACZZA010000006">
    <property type="protein sequence ID" value="MBE1160901.1"/>
    <property type="molecule type" value="Genomic_DNA"/>
</dbReference>
<dbReference type="InterPro" id="IPR019734">
    <property type="entry name" value="TPR_rpt"/>
</dbReference>
<dbReference type="SMART" id="SM00028">
    <property type="entry name" value="TPR"/>
    <property type="match status" value="2"/>
</dbReference>
<keyword evidence="4" id="KW-0732">Signal</keyword>
<dbReference type="Proteomes" id="UP000651010">
    <property type="component" value="Unassembled WGS sequence"/>
</dbReference>
<dbReference type="Pfam" id="PF07719">
    <property type="entry name" value="TPR_2"/>
    <property type="match status" value="1"/>
</dbReference>
<dbReference type="PANTHER" id="PTHR46825:SF12">
    <property type="entry name" value="PENICILLIN-BINDING PROTEIN 4"/>
    <property type="match status" value="1"/>
</dbReference>